<protein>
    <recommendedName>
        <fullName evidence="8">Lysine-specific metallo-endopeptidase domain-containing protein</fullName>
    </recommendedName>
</protein>
<dbReference type="SUPFAM" id="SSF55486">
    <property type="entry name" value="Metalloproteases ('zincins'), catalytic domain"/>
    <property type="match status" value="1"/>
</dbReference>
<dbReference type="InterPro" id="IPR050414">
    <property type="entry name" value="Fungal_M35_metalloproteases"/>
</dbReference>
<dbReference type="Gene3D" id="2.60.40.2970">
    <property type="match status" value="1"/>
</dbReference>
<organism evidence="9 10">
    <name type="scientific">Moniliophthora roreri</name>
    <name type="common">Frosty pod rot fungus</name>
    <name type="synonym">Monilia roreri</name>
    <dbReference type="NCBI Taxonomy" id="221103"/>
    <lineage>
        <taxon>Eukaryota</taxon>
        <taxon>Fungi</taxon>
        <taxon>Dikarya</taxon>
        <taxon>Basidiomycota</taxon>
        <taxon>Agaricomycotina</taxon>
        <taxon>Agaricomycetes</taxon>
        <taxon>Agaricomycetidae</taxon>
        <taxon>Agaricales</taxon>
        <taxon>Marasmiineae</taxon>
        <taxon>Marasmiaceae</taxon>
        <taxon>Moniliophthora</taxon>
    </lineage>
</organism>
<evidence type="ECO:0000259" key="8">
    <source>
        <dbReference type="SMART" id="SM01351"/>
    </source>
</evidence>
<keyword evidence="5" id="KW-0378">Hydrolase</keyword>
<dbReference type="Gene3D" id="3.40.390.10">
    <property type="entry name" value="Collagenase (Catalytic Domain)"/>
    <property type="match status" value="1"/>
</dbReference>
<dbReference type="CDD" id="cd11306">
    <property type="entry name" value="M35_peptidyl-Lys"/>
    <property type="match status" value="1"/>
</dbReference>
<dbReference type="PANTHER" id="PTHR37016">
    <property type="match status" value="1"/>
</dbReference>
<proteinExistence type="inferred from homology"/>
<gene>
    <name evidence="9" type="ORF">WG66_16393</name>
</gene>
<name>A0A0W0F3Z3_MONRR</name>
<dbReference type="InterPro" id="IPR024079">
    <property type="entry name" value="MetalloPept_cat_dom_sf"/>
</dbReference>
<evidence type="ECO:0000256" key="3">
    <source>
        <dbReference type="ARBA" id="ARBA00022670"/>
    </source>
</evidence>
<dbReference type="GO" id="GO:0004222">
    <property type="term" value="F:metalloendopeptidase activity"/>
    <property type="evidence" value="ECO:0007669"/>
    <property type="project" value="InterPro"/>
</dbReference>
<evidence type="ECO:0000313" key="9">
    <source>
        <dbReference type="EMBL" id="KTB31030.1"/>
    </source>
</evidence>
<dbReference type="eggNOG" id="ENOG502SU8E">
    <property type="taxonomic scope" value="Eukaryota"/>
</dbReference>
<dbReference type="Proteomes" id="UP000054988">
    <property type="component" value="Unassembled WGS sequence"/>
</dbReference>
<evidence type="ECO:0000256" key="7">
    <source>
        <dbReference type="ARBA" id="ARBA00023049"/>
    </source>
</evidence>
<dbReference type="InterPro" id="IPR034115">
    <property type="entry name" value="M35_peptidyl-Lys"/>
</dbReference>
<sequence length="340" mass="36657">MSAIAASASRGLSLTVSGPNSIDGVHSLKVVASLLNTGDETLKILKDPRGVLATHPTNTFDISNVQGAIPEFTGIKVKFVPEHAAQLEDTFTVLEPGQSVEVEHDLSAAYNFTHPGEGLYDIHANNLFQVVDPATNQLTDIYATHESAFKADVKGKLDIAHQEESGLAKSATYRSCSATQQSQIADAASSALTYAKEAKSYLKAHHSSTTRYTTWFGTYNSNRHSKVVKHFTAIKKYPFSESTYDCTGSNCKPGDFAWVSPKKYGVIHLCSAFWDASNTGTDSRAGTIVHEISHFTAVAGTDDIVYGQSGAKSLAKRNPKKAIHNADSHEYFAENIPALA</sequence>
<dbReference type="Pfam" id="PF14521">
    <property type="entry name" value="Aspzincin_M35"/>
    <property type="match status" value="1"/>
</dbReference>
<dbReference type="GO" id="GO:0046872">
    <property type="term" value="F:metal ion binding"/>
    <property type="evidence" value="ECO:0007669"/>
    <property type="project" value="UniProtKB-KW"/>
</dbReference>
<comment type="caution">
    <text evidence="9">The sequence shown here is derived from an EMBL/GenBank/DDBJ whole genome shotgun (WGS) entry which is preliminary data.</text>
</comment>
<dbReference type="AlphaFoldDB" id="A0A0W0F3Z3"/>
<evidence type="ECO:0000313" key="10">
    <source>
        <dbReference type="Proteomes" id="UP000054988"/>
    </source>
</evidence>
<evidence type="ECO:0000256" key="6">
    <source>
        <dbReference type="ARBA" id="ARBA00022833"/>
    </source>
</evidence>
<accession>A0A0W0F3Z3</accession>
<dbReference type="EMBL" id="LATX01002353">
    <property type="protein sequence ID" value="KTB31030.1"/>
    <property type="molecule type" value="Genomic_DNA"/>
</dbReference>
<keyword evidence="7" id="KW-0482">Metalloprotease</keyword>
<evidence type="ECO:0000256" key="1">
    <source>
        <dbReference type="ARBA" id="ARBA00001947"/>
    </source>
</evidence>
<dbReference type="SMART" id="SM01351">
    <property type="entry name" value="Aspzincin_M35"/>
    <property type="match status" value="1"/>
</dbReference>
<keyword evidence="3" id="KW-0645">Protease</keyword>
<evidence type="ECO:0000256" key="4">
    <source>
        <dbReference type="ARBA" id="ARBA00022723"/>
    </source>
</evidence>
<keyword evidence="6" id="KW-0862">Zinc</keyword>
<dbReference type="PANTHER" id="PTHR37016:SF3">
    <property type="entry name" value="NEUTRAL PROTEASE 2-RELATED"/>
    <property type="match status" value="1"/>
</dbReference>
<dbReference type="GO" id="GO:0006508">
    <property type="term" value="P:proteolysis"/>
    <property type="evidence" value="ECO:0007669"/>
    <property type="project" value="UniProtKB-KW"/>
</dbReference>
<keyword evidence="4" id="KW-0479">Metal-binding</keyword>
<dbReference type="InterPro" id="IPR029463">
    <property type="entry name" value="Lys_MEP"/>
</dbReference>
<reference evidence="9 10" key="1">
    <citation type="submission" date="2015-12" db="EMBL/GenBank/DDBJ databases">
        <title>Draft genome sequence of Moniliophthora roreri, the causal agent of frosty pod rot of cacao.</title>
        <authorList>
            <person name="Aime M.C."/>
            <person name="Diaz-Valderrama J.R."/>
            <person name="Kijpornyongpan T."/>
            <person name="Phillips-Mora W."/>
        </authorList>
    </citation>
    <scope>NUCLEOTIDE SEQUENCE [LARGE SCALE GENOMIC DNA]</scope>
    <source>
        <strain evidence="9 10">MCA 2952</strain>
    </source>
</reference>
<evidence type="ECO:0000256" key="2">
    <source>
        <dbReference type="ARBA" id="ARBA00010279"/>
    </source>
</evidence>
<comment type="similarity">
    <text evidence="2">Belongs to the peptidase M35 family.</text>
</comment>
<evidence type="ECO:0000256" key="5">
    <source>
        <dbReference type="ARBA" id="ARBA00022801"/>
    </source>
</evidence>
<comment type="cofactor">
    <cofactor evidence="1">
        <name>Zn(2+)</name>
        <dbReference type="ChEBI" id="CHEBI:29105"/>
    </cofactor>
</comment>
<feature type="domain" description="Lysine-specific metallo-endopeptidase" evidence="8">
    <location>
        <begin position="200"/>
        <end position="334"/>
    </location>
</feature>